<gene>
    <name evidence="2" type="ORF">V8G54_036671</name>
</gene>
<evidence type="ECO:0000313" key="3">
    <source>
        <dbReference type="Proteomes" id="UP001374535"/>
    </source>
</evidence>
<feature type="region of interest" description="Disordered" evidence="1">
    <location>
        <begin position="39"/>
        <end position="84"/>
    </location>
</feature>
<evidence type="ECO:0000313" key="2">
    <source>
        <dbReference type="EMBL" id="WVY91157.1"/>
    </source>
</evidence>
<proteinExistence type="predicted"/>
<organism evidence="2 3">
    <name type="scientific">Vigna mungo</name>
    <name type="common">Black gram</name>
    <name type="synonym">Phaseolus mungo</name>
    <dbReference type="NCBI Taxonomy" id="3915"/>
    <lineage>
        <taxon>Eukaryota</taxon>
        <taxon>Viridiplantae</taxon>
        <taxon>Streptophyta</taxon>
        <taxon>Embryophyta</taxon>
        <taxon>Tracheophyta</taxon>
        <taxon>Spermatophyta</taxon>
        <taxon>Magnoliopsida</taxon>
        <taxon>eudicotyledons</taxon>
        <taxon>Gunneridae</taxon>
        <taxon>Pentapetalae</taxon>
        <taxon>rosids</taxon>
        <taxon>fabids</taxon>
        <taxon>Fabales</taxon>
        <taxon>Fabaceae</taxon>
        <taxon>Papilionoideae</taxon>
        <taxon>50 kb inversion clade</taxon>
        <taxon>NPAAA clade</taxon>
        <taxon>indigoferoid/millettioid clade</taxon>
        <taxon>Phaseoleae</taxon>
        <taxon>Vigna</taxon>
    </lineage>
</organism>
<protein>
    <submittedName>
        <fullName evidence="2">Uncharacterized protein</fullName>
    </submittedName>
</protein>
<sequence length="153" mass="18634">MPMIDEKNRLMTRMAREEPNLLRIKVWFTYQIKVTIRERERERERDEEEPKHDLQADQRGLERATPRPKMAREKDTELRPKMVRKRKESKMWICPPRIKNEKSFTDLEDFLRSNEEEWCTLDFEKGYLKGLLRQERGCSVLTSFVVLYLIESL</sequence>
<evidence type="ECO:0000256" key="1">
    <source>
        <dbReference type="SAM" id="MobiDB-lite"/>
    </source>
</evidence>
<dbReference type="AlphaFoldDB" id="A0AAQ3MHI1"/>
<accession>A0AAQ3MHI1</accession>
<dbReference type="EMBL" id="CP144690">
    <property type="protein sequence ID" value="WVY91157.1"/>
    <property type="molecule type" value="Genomic_DNA"/>
</dbReference>
<reference evidence="2 3" key="1">
    <citation type="journal article" date="2023" name="Life. Sci Alliance">
        <title>Evolutionary insights into 3D genome organization and epigenetic landscape of Vigna mungo.</title>
        <authorList>
            <person name="Junaid A."/>
            <person name="Singh B."/>
            <person name="Bhatia S."/>
        </authorList>
    </citation>
    <scope>NUCLEOTIDE SEQUENCE [LARGE SCALE GENOMIC DNA]</scope>
    <source>
        <strain evidence="2">Urdbean</strain>
    </source>
</reference>
<feature type="compositionally biased region" description="Basic and acidic residues" evidence="1">
    <location>
        <begin position="39"/>
        <end position="80"/>
    </location>
</feature>
<dbReference type="Proteomes" id="UP001374535">
    <property type="component" value="Chromosome 11"/>
</dbReference>
<name>A0AAQ3MHI1_VIGMU</name>
<keyword evidence="3" id="KW-1185">Reference proteome</keyword>